<dbReference type="Gene3D" id="3.20.20.70">
    <property type="entry name" value="Aldolase class I"/>
    <property type="match status" value="1"/>
</dbReference>
<evidence type="ECO:0000256" key="5">
    <source>
        <dbReference type="ARBA" id="ARBA00022490"/>
    </source>
</evidence>
<dbReference type="InterPro" id="IPR023016">
    <property type="entry name" value="HisA/PriA"/>
</dbReference>
<evidence type="ECO:0000256" key="8">
    <source>
        <dbReference type="ARBA" id="ARBA00023235"/>
    </source>
</evidence>
<evidence type="ECO:0000256" key="3">
    <source>
        <dbReference type="ARBA" id="ARBA00005133"/>
    </source>
</evidence>
<comment type="subcellular location">
    <subcellularLocation>
        <location evidence="2 9 11">Cytoplasm</location>
    </subcellularLocation>
</comment>
<dbReference type="CDD" id="cd04732">
    <property type="entry name" value="HisA"/>
    <property type="match status" value="1"/>
</dbReference>
<comment type="caution">
    <text evidence="12">The sequence shown here is derived from an EMBL/GenBank/DDBJ whole genome shotgun (WGS) entry which is preliminary data.</text>
</comment>
<dbReference type="FunFam" id="3.20.20.70:FF:000009">
    <property type="entry name" value="1-(5-phosphoribosyl)-5-[(5-phosphoribosylamino)methylideneamino] imidazole-4-carboxamide isomerase"/>
    <property type="match status" value="1"/>
</dbReference>
<evidence type="ECO:0000256" key="1">
    <source>
        <dbReference type="ARBA" id="ARBA00000901"/>
    </source>
</evidence>
<comment type="catalytic activity">
    <reaction evidence="1 9 11">
        <text>1-(5-phospho-beta-D-ribosyl)-5-[(5-phospho-beta-D-ribosylamino)methylideneamino]imidazole-4-carboxamide = 5-[(5-phospho-1-deoxy-D-ribulos-1-ylimino)methylamino]-1-(5-phospho-beta-D-ribosyl)imidazole-4-carboxamide</text>
        <dbReference type="Rhea" id="RHEA:15469"/>
        <dbReference type="ChEBI" id="CHEBI:58435"/>
        <dbReference type="ChEBI" id="CHEBI:58525"/>
        <dbReference type="EC" id="5.3.1.16"/>
    </reaction>
</comment>
<reference evidence="12 13" key="1">
    <citation type="journal article" date="2011" name="Front. Microbiol.">
        <title>Genomic signatures of strain selection and enhancement in Bacillus atrophaeus var. globigii, a historical biowarfare simulant.</title>
        <authorList>
            <person name="Gibbons H.S."/>
            <person name="Broomall S.M."/>
            <person name="McNew L.A."/>
            <person name="Daligault H."/>
            <person name="Chapman C."/>
            <person name="Bruce D."/>
            <person name="Karavis M."/>
            <person name="Krepps M."/>
            <person name="McGregor P.A."/>
            <person name="Hong C."/>
            <person name="Park K.H."/>
            <person name="Akmal A."/>
            <person name="Feldman A."/>
            <person name="Lin J.S."/>
            <person name="Chang W.E."/>
            <person name="Higgs B.W."/>
            <person name="Demirev P."/>
            <person name="Lindquist J."/>
            <person name="Liem A."/>
            <person name="Fochler E."/>
            <person name="Read T.D."/>
            <person name="Tapia R."/>
            <person name="Johnson S."/>
            <person name="Bishop-Lilly K.A."/>
            <person name="Detter C."/>
            <person name="Han C."/>
            <person name="Sozhamannan S."/>
            <person name="Rosenzweig C.N."/>
            <person name="Skowronski E.W."/>
        </authorList>
    </citation>
    <scope>NUCLEOTIDE SEQUENCE [LARGE SCALE GENOMIC DNA]</scope>
    <source>
        <strain evidence="12 13">Y4G10-17</strain>
    </source>
</reference>
<comment type="pathway">
    <text evidence="3 9 11">Amino-acid biosynthesis; L-histidine biosynthesis; L-histidine from 5-phospho-alpha-D-ribose 1-diphosphate: step 4/9.</text>
</comment>
<dbReference type="InterPro" id="IPR013785">
    <property type="entry name" value="Aldolase_TIM"/>
</dbReference>
<dbReference type="AlphaFoldDB" id="A0A432WH52"/>
<dbReference type="HAMAP" id="MF_01014">
    <property type="entry name" value="HisA"/>
    <property type="match status" value="1"/>
</dbReference>
<evidence type="ECO:0000256" key="10">
    <source>
        <dbReference type="RuleBase" id="RU003657"/>
    </source>
</evidence>
<keyword evidence="6 9" id="KW-0028">Amino-acid biosynthesis</keyword>
<sequence>MLIPALDIIDGQVVRLKQGDFARQTTYHSDPVEVACEYAQAGAEYLHIVDLDGARDPSKRQLTLINRMQQESGLPTQTGGGIRTTEDIRSLLATGVERVVVGSTAVKDPALAAQWLNEFGSEAIVLALDINIDADGQRWLATHGWQEQSDVRIETLLGDLIPAGCKHVLCTDISRDGMLSGPNVHLYRDLKIDFPEVVWQASGGVSSLHDLKDLRAVNCDSVILGKALLTGQFTLAEATECWQNA</sequence>
<feature type="active site" description="Proton donor" evidence="9">
    <location>
        <position position="129"/>
    </location>
</feature>
<dbReference type="NCBIfam" id="TIGR00007">
    <property type="entry name" value="1-(5-phosphoribosyl)-5-[(5-phosphoribosylamino)methylideneamino]imidazole-4-carboxamide isomerase"/>
    <property type="match status" value="1"/>
</dbReference>
<dbReference type="PANTHER" id="PTHR43090:SF2">
    <property type="entry name" value="1-(5-PHOSPHORIBOSYL)-5-[(5-PHOSPHORIBOSYLAMINO)METHYLIDENEAMINO] IMIDAZOLE-4-CARBOXAMIDE ISOMERASE"/>
    <property type="match status" value="1"/>
</dbReference>
<evidence type="ECO:0000313" key="12">
    <source>
        <dbReference type="EMBL" id="RUO33019.1"/>
    </source>
</evidence>
<dbReference type="InterPro" id="IPR044524">
    <property type="entry name" value="Isoase_HisA-like"/>
</dbReference>
<dbReference type="RefSeq" id="WP_126798759.1">
    <property type="nucleotide sequence ID" value="NZ_PIPO01000003.1"/>
</dbReference>
<dbReference type="GO" id="GO:0000162">
    <property type="term" value="P:L-tryptophan biosynthetic process"/>
    <property type="evidence" value="ECO:0007669"/>
    <property type="project" value="TreeGrafter"/>
</dbReference>
<keyword evidence="5 9" id="KW-0963">Cytoplasm</keyword>
<accession>A0A432WH52</accession>
<dbReference type="Pfam" id="PF00977">
    <property type="entry name" value="His_biosynth"/>
    <property type="match status" value="1"/>
</dbReference>
<dbReference type="InterPro" id="IPR006063">
    <property type="entry name" value="HisA_bact_arch"/>
</dbReference>
<dbReference type="PANTHER" id="PTHR43090">
    <property type="entry name" value="1-(5-PHOSPHORIBOSYL)-5-[(5-PHOSPHORIBOSYLAMINO)METHYLIDENEAMINO] IMIDAZOLE-4-CARBOXAMIDE ISOMERASE"/>
    <property type="match status" value="1"/>
</dbReference>
<evidence type="ECO:0000256" key="2">
    <source>
        <dbReference type="ARBA" id="ARBA00004496"/>
    </source>
</evidence>
<proteinExistence type="inferred from homology"/>
<keyword evidence="13" id="KW-1185">Reference proteome</keyword>
<dbReference type="GO" id="GO:0005737">
    <property type="term" value="C:cytoplasm"/>
    <property type="evidence" value="ECO:0007669"/>
    <property type="project" value="UniProtKB-SubCell"/>
</dbReference>
<dbReference type="EC" id="5.3.1.16" evidence="9 11"/>
<dbReference type="InterPro" id="IPR006062">
    <property type="entry name" value="His_biosynth"/>
</dbReference>
<gene>
    <name evidence="9 12" type="primary">hisA</name>
    <name evidence="12" type="ORF">CWE14_07175</name>
</gene>
<comment type="similarity">
    <text evidence="4 9 10">Belongs to the HisA/HisF family.</text>
</comment>
<dbReference type="SUPFAM" id="SSF51366">
    <property type="entry name" value="Ribulose-phoshate binding barrel"/>
    <property type="match status" value="1"/>
</dbReference>
<feature type="active site" description="Proton acceptor" evidence="9">
    <location>
        <position position="7"/>
    </location>
</feature>
<evidence type="ECO:0000256" key="4">
    <source>
        <dbReference type="ARBA" id="ARBA00009667"/>
    </source>
</evidence>
<dbReference type="InterPro" id="IPR011060">
    <property type="entry name" value="RibuloseP-bd_barrel"/>
</dbReference>
<keyword evidence="8 9" id="KW-0413">Isomerase</keyword>
<name>A0A432WH52_9GAMM</name>
<organism evidence="12 13">
    <name type="scientific">Aliidiomarina soli</name>
    <dbReference type="NCBI Taxonomy" id="1928574"/>
    <lineage>
        <taxon>Bacteria</taxon>
        <taxon>Pseudomonadati</taxon>
        <taxon>Pseudomonadota</taxon>
        <taxon>Gammaproteobacteria</taxon>
        <taxon>Alteromonadales</taxon>
        <taxon>Idiomarinaceae</taxon>
        <taxon>Aliidiomarina</taxon>
    </lineage>
</organism>
<dbReference type="Proteomes" id="UP000287823">
    <property type="component" value="Unassembled WGS sequence"/>
</dbReference>
<evidence type="ECO:0000313" key="13">
    <source>
        <dbReference type="Proteomes" id="UP000287823"/>
    </source>
</evidence>
<evidence type="ECO:0000256" key="6">
    <source>
        <dbReference type="ARBA" id="ARBA00022605"/>
    </source>
</evidence>
<dbReference type="EMBL" id="PIPO01000003">
    <property type="protein sequence ID" value="RUO33019.1"/>
    <property type="molecule type" value="Genomic_DNA"/>
</dbReference>
<dbReference type="GO" id="GO:0000105">
    <property type="term" value="P:L-histidine biosynthetic process"/>
    <property type="evidence" value="ECO:0007669"/>
    <property type="project" value="UniProtKB-UniRule"/>
</dbReference>
<evidence type="ECO:0000256" key="7">
    <source>
        <dbReference type="ARBA" id="ARBA00023102"/>
    </source>
</evidence>
<evidence type="ECO:0000256" key="11">
    <source>
        <dbReference type="RuleBase" id="RU003658"/>
    </source>
</evidence>
<keyword evidence="7 9" id="KW-0368">Histidine biosynthesis</keyword>
<protein>
    <recommendedName>
        <fullName evidence="9 11">1-(5-phosphoribosyl)-5-[(5-phosphoribosylamino)methylideneamino] imidazole-4-carboxamide isomerase</fullName>
        <ecNumber evidence="9 11">5.3.1.16</ecNumber>
    </recommendedName>
    <alternativeName>
        <fullName evidence="9">Phosphoribosylformimino-5-aminoimidazole carboxamide ribotide isomerase</fullName>
    </alternativeName>
</protein>
<dbReference type="GO" id="GO:0003949">
    <property type="term" value="F:1-(5-phosphoribosyl)-5-[(5-phosphoribosylamino)methylideneamino]imidazole-4-carboxamide isomerase activity"/>
    <property type="evidence" value="ECO:0007669"/>
    <property type="project" value="UniProtKB-UniRule"/>
</dbReference>
<dbReference type="UniPathway" id="UPA00031">
    <property type="reaction ID" value="UER00009"/>
</dbReference>
<evidence type="ECO:0000256" key="9">
    <source>
        <dbReference type="HAMAP-Rule" id="MF_01014"/>
    </source>
</evidence>